<feature type="region of interest" description="Disordered" evidence="1">
    <location>
        <begin position="87"/>
        <end position="115"/>
    </location>
</feature>
<proteinExistence type="predicted"/>
<name>A0ABQ8T5R5_PERAM</name>
<dbReference type="Proteomes" id="UP001148838">
    <property type="component" value="Unassembled WGS sequence"/>
</dbReference>
<evidence type="ECO:0000313" key="3">
    <source>
        <dbReference type="Proteomes" id="UP001148838"/>
    </source>
</evidence>
<keyword evidence="3" id="KW-1185">Reference proteome</keyword>
<gene>
    <name evidence="2" type="ORF">ANN_11111</name>
</gene>
<dbReference type="EMBL" id="JAJSOF020000015">
    <property type="protein sequence ID" value="KAJ4441257.1"/>
    <property type="molecule type" value="Genomic_DNA"/>
</dbReference>
<evidence type="ECO:0000313" key="2">
    <source>
        <dbReference type="EMBL" id="KAJ4441257.1"/>
    </source>
</evidence>
<reference evidence="2 3" key="1">
    <citation type="journal article" date="2022" name="Allergy">
        <title>Genome assembly and annotation of Periplaneta americana reveal a comprehensive cockroach allergen profile.</title>
        <authorList>
            <person name="Wang L."/>
            <person name="Xiong Q."/>
            <person name="Saelim N."/>
            <person name="Wang L."/>
            <person name="Nong W."/>
            <person name="Wan A.T."/>
            <person name="Shi M."/>
            <person name="Liu X."/>
            <person name="Cao Q."/>
            <person name="Hui J.H.L."/>
            <person name="Sookrung N."/>
            <person name="Leung T.F."/>
            <person name="Tungtrongchitr A."/>
            <person name="Tsui S.K.W."/>
        </authorList>
    </citation>
    <scope>NUCLEOTIDE SEQUENCE [LARGE SCALE GENOMIC DNA]</scope>
    <source>
        <strain evidence="2">PWHHKU_190912</strain>
    </source>
</reference>
<feature type="compositionally biased region" description="Basic and acidic residues" evidence="1">
    <location>
        <begin position="98"/>
        <end position="112"/>
    </location>
</feature>
<accession>A0ABQ8T5R5</accession>
<sequence>MRYPGPLTFPLCVSPRKETVQEVRHGQMSQLVPSATGWMEASLHSHRHNNTDEDLNSASENARRARHYRHNRKEKITVVYQKNARTTITKNNYGMDPTRNKEKRTTKEDLDGGRTSSYGCSRIGAMPMDEQRGLAFGFRKTATAVMTPE</sequence>
<comment type="caution">
    <text evidence="2">The sequence shown here is derived from an EMBL/GenBank/DDBJ whole genome shotgun (WGS) entry which is preliminary data.</text>
</comment>
<protein>
    <submittedName>
        <fullName evidence="2">Uncharacterized protein</fullName>
    </submittedName>
</protein>
<organism evidence="2 3">
    <name type="scientific">Periplaneta americana</name>
    <name type="common">American cockroach</name>
    <name type="synonym">Blatta americana</name>
    <dbReference type="NCBI Taxonomy" id="6978"/>
    <lineage>
        <taxon>Eukaryota</taxon>
        <taxon>Metazoa</taxon>
        <taxon>Ecdysozoa</taxon>
        <taxon>Arthropoda</taxon>
        <taxon>Hexapoda</taxon>
        <taxon>Insecta</taxon>
        <taxon>Pterygota</taxon>
        <taxon>Neoptera</taxon>
        <taxon>Polyneoptera</taxon>
        <taxon>Dictyoptera</taxon>
        <taxon>Blattodea</taxon>
        <taxon>Blattoidea</taxon>
        <taxon>Blattidae</taxon>
        <taxon>Blattinae</taxon>
        <taxon>Periplaneta</taxon>
    </lineage>
</organism>
<evidence type="ECO:0000256" key="1">
    <source>
        <dbReference type="SAM" id="MobiDB-lite"/>
    </source>
</evidence>